<evidence type="ECO:0000313" key="13">
    <source>
        <dbReference type="EMBL" id="PSN63004.1"/>
    </source>
</evidence>
<proteinExistence type="inferred from homology"/>
<keyword evidence="7 11" id="KW-0406">Ion transport</keyword>
<reference evidence="13 14" key="1">
    <citation type="journal article" date="2018" name="Front. Microbiol.">
        <title>Genome-Wide Analysis of Corynespora cassiicola Leaf Fall Disease Putative Effectors.</title>
        <authorList>
            <person name="Lopez D."/>
            <person name="Ribeiro S."/>
            <person name="Label P."/>
            <person name="Fumanal B."/>
            <person name="Venisse J.S."/>
            <person name="Kohler A."/>
            <person name="de Oliveira R.R."/>
            <person name="Labutti K."/>
            <person name="Lipzen A."/>
            <person name="Lail K."/>
            <person name="Bauer D."/>
            <person name="Ohm R.A."/>
            <person name="Barry K.W."/>
            <person name="Spatafora J."/>
            <person name="Grigoriev I.V."/>
            <person name="Martin F.M."/>
            <person name="Pujade-Renaud V."/>
        </authorList>
    </citation>
    <scope>NUCLEOTIDE SEQUENCE [LARGE SCALE GENOMIC DNA]</scope>
    <source>
        <strain evidence="13 14">Philippines</strain>
    </source>
</reference>
<dbReference type="EMBL" id="KZ678140">
    <property type="protein sequence ID" value="PSN63004.1"/>
    <property type="molecule type" value="Genomic_DNA"/>
</dbReference>
<dbReference type="GO" id="GO:0005743">
    <property type="term" value="C:mitochondrial inner membrane"/>
    <property type="evidence" value="ECO:0007669"/>
    <property type="project" value="UniProtKB-SubCell"/>
</dbReference>
<evidence type="ECO:0000256" key="12">
    <source>
        <dbReference type="SAM" id="MobiDB-lite"/>
    </source>
</evidence>
<feature type="region of interest" description="Disordered" evidence="12">
    <location>
        <begin position="47"/>
        <end position="92"/>
    </location>
</feature>
<keyword evidence="4 11" id="KW-0138">CF(0)</keyword>
<evidence type="ECO:0000256" key="5">
    <source>
        <dbReference type="ARBA" id="ARBA00022781"/>
    </source>
</evidence>
<evidence type="ECO:0000256" key="3">
    <source>
        <dbReference type="ARBA" id="ARBA00022448"/>
    </source>
</evidence>
<sequence length="92" mass="9967">MSASSGVNVLRWSALGLGLFYGVYHQASISNREKLAQAEHEYKHKESLIQQAKAEWAKAHPSEAPKPASGAKVDPKNPNADLNAILGITDEK</sequence>
<gene>
    <name evidence="13" type="ORF">BS50DRAFT_637559</name>
</gene>
<evidence type="ECO:0000256" key="1">
    <source>
        <dbReference type="ARBA" id="ARBA00004273"/>
    </source>
</evidence>
<keyword evidence="14" id="KW-1185">Reference proteome</keyword>
<dbReference type="STRING" id="1448308.A0A2T2NC56"/>
<evidence type="ECO:0000256" key="11">
    <source>
        <dbReference type="RuleBase" id="RU367005"/>
    </source>
</evidence>
<protein>
    <recommendedName>
        <fullName evidence="11">ATP synthase F(0) complex subunit e, mitochondrial</fullName>
    </recommendedName>
</protein>
<dbReference type="Proteomes" id="UP000240883">
    <property type="component" value="Unassembled WGS sequence"/>
</dbReference>
<dbReference type="InterPro" id="IPR008386">
    <property type="entry name" value="ATP_synth_F0_esu_mt"/>
</dbReference>
<dbReference type="Pfam" id="PF05680">
    <property type="entry name" value="ATP-synt_E"/>
    <property type="match status" value="1"/>
</dbReference>
<comment type="subunit">
    <text evidence="11">F-type ATPases have 2 components, CF(1) - the catalytic core - and CF(0) - the membrane proton channel. CF(1) and CF(0) have multiple subunits.</text>
</comment>
<keyword evidence="8 11" id="KW-0496">Mitochondrion</keyword>
<keyword evidence="5 11" id="KW-0375">Hydrogen ion transport</keyword>
<evidence type="ECO:0000256" key="2">
    <source>
        <dbReference type="ARBA" id="ARBA00007333"/>
    </source>
</evidence>
<name>A0A2T2NC56_CORCC</name>
<comment type="subcellular location">
    <subcellularLocation>
        <location evidence="1 11">Mitochondrion inner membrane</location>
    </subcellularLocation>
</comment>
<comment type="similarity">
    <text evidence="2 11">Belongs to the ATPase e subunit family.</text>
</comment>
<dbReference type="GO" id="GO:0045259">
    <property type="term" value="C:proton-transporting ATP synthase complex"/>
    <property type="evidence" value="ECO:0007669"/>
    <property type="project" value="UniProtKB-UniRule"/>
</dbReference>
<evidence type="ECO:0000256" key="9">
    <source>
        <dbReference type="ARBA" id="ARBA00023136"/>
    </source>
</evidence>
<organism evidence="13 14">
    <name type="scientific">Corynespora cassiicola Philippines</name>
    <dbReference type="NCBI Taxonomy" id="1448308"/>
    <lineage>
        <taxon>Eukaryota</taxon>
        <taxon>Fungi</taxon>
        <taxon>Dikarya</taxon>
        <taxon>Ascomycota</taxon>
        <taxon>Pezizomycotina</taxon>
        <taxon>Dothideomycetes</taxon>
        <taxon>Pleosporomycetidae</taxon>
        <taxon>Pleosporales</taxon>
        <taxon>Corynesporascaceae</taxon>
        <taxon>Corynespora</taxon>
    </lineage>
</organism>
<dbReference type="AlphaFoldDB" id="A0A2T2NC56"/>
<dbReference type="GO" id="GO:0015078">
    <property type="term" value="F:proton transmembrane transporter activity"/>
    <property type="evidence" value="ECO:0007669"/>
    <property type="project" value="InterPro"/>
</dbReference>
<keyword evidence="9" id="KW-0472">Membrane</keyword>
<dbReference type="OrthoDB" id="2125027at2759"/>
<comment type="function">
    <text evidence="11">Subunit e, of the mitochondrial membrane ATP synthase complex (F(1)F(0) ATP synthase or Complex V) that produces ATP from ADP in the presence of a proton gradient across the membrane which is generated by electron transport complexes of the respiratory chain. ATP synthase complex consist of a soluble F(1) head domain - the catalytic core - and a membrane F(1) domain - the membrane proton channel. These two domains are linked by a central stalk rotating inside the F(1) region and a stationary peripheral stalk. During catalysis, ATP synthesis in the catalytic domain of F(1) is coupled via a rotary mechanism of the central stalk subunits to proton translocation. In vivo, can only synthesize ATP although its ATP hydrolase activity can be activated artificially in vitro. Part of the complex F(0) domain.</text>
</comment>
<keyword evidence="6 11" id="KW-0999">Mitochondrion inner membrane</keyword>
<dbReference type="GO" id="GO:0015986">
    <property type="term" value="P:proton motive force-driven ATP synthesis"/>
    <property type="evidence" value="ECO:0007669"/>
    <property type="project" value="InterPro"/>
</dbReference>
<evidence type="ECO:0000256" key="6">
    <source>
        <dbReference type="ARBA" id="ARBA00022792"/>
    </source>
</evidence>
<keyword evidence="3 11" id="KW-0813">Transport</keyword>
<accession>A0A2T2NC56</accession>
<evidence type="ECO:0000256" key="7">
    <source>
        <dbReference type="ARBA" id="ARBA00023065"/>
    </source>
</evidence>
<evidence type="ECO:0000256" key="10">
    <source>
        <dbReference type="ARBA" id="ARBA00023310"/>
    </source>
</evidence>
<evidence type="ECO:0000256" key="8">
    <source>
        <dbReference type="ARBA" id="ARBA00023128"/>
    </source>
</evidence>
<evidence type="ECO:0000256" key="4">
    <source>
        <dbReference type="ARBA" id="ARBA00022547"/>
    </source>
</evidence>
<keyword evidence="10 11" id="KW-0066">ATP synthesis</keyword>
<evidence type="ECO:0000313" key="14">
    <source>
        <dbReference type="Proteomes" id="UP000240883"/>
    </source>
</evidence>